<accession>A0A1T5EYV6</accession>
<dbReference type="AlphaFoldDB" id="A0A1T5EYV6"/>
<dbReference type="InterPro" id="IPR021958">
    <property type="entry name" value="DUF3575"/>
</dbReference>
<name>A0A1T5EYV6_9BACT</name>
<evidence type="ECO:0000313" key="2">
    <source>
        <dbReference type="Proteomes" id="UP000190852"/>
    </source>
</evidence>
<proteinExistence type="predicted"/>
<sequence>MKRLLFILFILFAPFTVTYGQTVAVKSNLLYDLTSTINLGVEFSLSRKVTLDISGNYNPWVFNNDAKIKHIGVQPELRYWFCEKFNGHFLGLHGHYAAYNVGGLSFLSDNMEKYRYEGDLWGGGISYGYQWPLSTHWSIEAVIGAGYARLNHDKYVCENCGEWIKKDSKDYFGVTKAAISIIYVIK</sequence>
<keyword evidence="2" id="KW-1185">Reference proteome</keyword>
<protein>
    <recommendedName>
        <fullName evidence="3">DUF3575 domain-containing protein</fullName>
    </recommendedName>
</protein>
<evidence type="ECO:0000313" key="1">
    <source>
        <dbReference type="EMBL" id="SKB89029.1"/>
    </source>
</evidence>
<dbReference type="EMBL" id="FUYQ01000034">
    <property type="protein sequence ID" value="SKB89029.1"/>
    <property type="molecule type" value="Genomic_DNA"/>
</dbReference>
<dbReference type="Gene3D" id="2.40.128.130">
    <property type="entry name" value="Autotransporter beta-domain"/>
    <property type="match status" value="1"/>
</dbReference>
<evidence type="ECO:0008006" key="3">
    <source>
        <dbReference type="Google" id="ProtNLM"/>
    </source>
</evidence>
<dbReference type="SUPFAM" id="SSF103515">
    <property type="entry name" value="Autotransporter"/>
    <property type="match status" value="1"/>
</dbReference>
<gene>
    <name evidence="1" type="ORF">SAMN05660349_03214</name>
</gene>
<organism evidence="1 2">
    <name type="scientific">Parabacteroides chartae</name>
    <dbReference type="NCBI Taxonomy" id="1037355"/>
    <lineage>
        <taxon>Bacteria</taxon>
        <taxon>Pseudomonadati</taxon>
        <taxon>Bacteroidota</taxon>
        <taxon>Bacteroidia</taxon>
        <taxon>Bacteroidales</taxon>
        <taxon>Tannerellaceae</taxon>
        <taxon>Parabacteroides</taxon>
    </lineage>
</organism>
<dbReference type="InterPro" id="IPR036709">
    <property type="entry name" value="Autotransporte_beta_dom_sf"/>
</dbReference>
<dbReference type="Proteomes" id="UP000190852">
    <property type="component" value="Unassembled WGS sequence"/>
</dbReference>
<dbReference type="RefSeq" id="WP_079684578.1">
    <property type="nucleotide sequence ID" value="NZ_FUYQ01000034.1"/>
</dbReference>
<reference evidence="2" key="1">
    <citation type="submission" date="2017-02" db="EMBL/GenBank/DDBJ databases">
        <authorList>
            <person name="Varghese N."/>
            <person name="Submissions S."/>
        </authorList>
    </citation>
    <scope>NUCLEOTIDE SEQUENCE [LARGE SCALE GENOMIC DNA]</scope>
    <source>
        <strain evidence="2">DSM 24967</strain>
    </source>
</reference>
<dbReference type="Pfam" id="PF12099">
    <property type="entry name" value="DUF3575"/>
    <property type="match status" value="1"/>
</dbReference>